<keyword evidence="2" id="KW-1185">Reference proteome</keyword>
<evidence type="ECO:0000256" key="1">
    <source>
        <dbReference type="SAM" id="SignalP"/>
    </source>
</evidence>
<feature type="chain" id="PRO_5012430117" evidence="1">
    <location>
        <begin position="16"/>
        <end position="188"/>
    </location>
</feature>
<dbReference type="Proteomes" id="UP000095282">
    <property type="component" value="Unplaced"/>
</dbReference>
<keyword evidence="1" id="KW-0732">Signal</keyword>
<organism evidence="2 3">
    <name type="scientific">Caenorhabditis tropicalis</name>
    <dbReference type="NCBI Taxonomy" id="1561998"/>
    <lineage>
        <taxon>Eukaryota</taxon>
        <taxon>Metazoa</taxon>
        <taxon>Ecdysozoa</taxon>
        <taxon>Nematoda</taxon>
        <taxon>Chromadorea</taxon>
        <taxon>Rhabditida</taxon>
        <taxon>Rhabditina</taxon>
        <taxon>Rhabditomorpha</taxon>
        <taxon>Rhabditoidea</taxon>
        <taxon>Rhabditidae</taxon>
        <taxon>Peloderinae</taxon>
        <taxon>Caenorhabditis</taxon>
    </lineage>
</organism>
<evidence type="ECO:0000313" key="2">
    <source>
        <dbReference type="Proteomes" id="UP000095282"/>
    </source>
</evidence>
<name>A0A1I7ULT5_9PELO</name>
<sequence>MRILLLLYLAVSTHADCNFRKLDKLLGLAEDPILNNITDSWRTPEFIDGLRRMNETCLTDEKHYQFMGFKKFLSPKDRSFNSGLLLGGAEFIQLTETRKALGFGPPIWRKKKKWWNRANEEKLKTMTIKEYYDEKEFYSLYGDDEIFSQRKINSSSALLDRRFPFIRNAFKRMSEAIRCANGGVVDRK</sequence>
<proteinExistence type="predicted"/>
<reference evidence="3" key="1">
    <citation type="submission" date="2016-11" db="UniProtKB">
        <authorList>
            <consortium name="WormBaseParasite"/>
        </authorList>
    </citation>
    <scope>IDENTIFICATION</scope>
</reference>
<feature type="signal peptide" evidence="1">
    <location>
        <begin position="1"/>
        <end position="15"/>
    </location>
</feature>
<dbReference type="AlphaFoldDB" id="A0A1I7ULT5"/>
<protein>
    <submittedName>
        <fullName evidence="3">Uncharacterized protein</fullName>
    </submittedName>
</protein>
<dbReference type="WBParaSite" id="Csp11.Scaffold630.g17246.t1">
    <property type="protein sequence ID" value="Csp11.Scaffold630.g17246.t1"/>
    <property type="gene ID" value="Csp11.Scaffold630.g17246"/>
</dbReference>
<accession>A0A1I7ULT5</accession>
<evidence type="ECO:0000313" key="3">
    <source>
        <dbReference type="WBParaSite" id="Csp11.Scaffold630.g17246.t1"/>
    </source>
</evidence>